<keyword evidence="5" id="KW-1185">Reference proteome</keyword>
<name>A0ABV7GDP4_9GAMM</name>
<protein>
    <submittedName>
        <fullName evidence="4">Family 16 glycosylhydrolase</fullName>
    </submittedName>
</protein>
<dbReference type="Pfam" id="PF00722">
    <property type="entry name" value="Glyco_hydro_16"/>
    <property type="match status" value="1"/>
</dbReference>
<feature type="region of interest" description="Disordered" evidence="2">
    <location>
        <begin position="118"/>
        <end position="142"/>
    </location>
</feature>
<dbReference type="EMBL" id="JBHRTD010000006">
    <property type="protein sequence ID" value="MFC3137606.1"/>
    <property type="molecule type" value="Genomic_DNA"/>
</dbReference>
<dbReference type="RefSeq" id="WP_248935137.1">
    <property type="nucleotide sequence ID" value="NZ_JAKILF010000002.1"/>
</dbReference>
<proteinExistence type="inferred from homology"/>
<reference evidence="5" key="1">
    <citation type="journal article" date="2019" name="Int. J. Syst. Evol. Microbiol.">
        <title>The Global Catalogue of Microorganisms (GCM) 10K type strain sequencing project: providing services to taxonomists for standard genome sequencing and annotation.</title>
        <authorList>
            <consortium name="The Broad Institute Genomics Platform"/>
            <consortium name="The Broad Institute Genome Sequencing Center for Infectious Disease"/>
            <person name="Wu L."/>
            <person name="Ma J."/>
        </authorList>
    </citation>
    <scope>NUCLEOTIDE SEQUENCE [LARGE SCALE GENOMIC DNA]</scope>
    <source>
        <strain evidence="5">KCTC 52277</strain>
    </source>
</reference>
<comment type="similarity">
    <text evidence="1">Belongs to the glycosyl hydrolase 16 family.</text>
</comment>
<evidence type="ECO:0000256" key="2">
    <source>
        <dbReference type="SAM" id="MobiDB-lite"/>
    </source>
</evidence>
<evidence type="ECO:0000259" key="3">
    <source>
        <dbReference type="PROSITE" id="PS51762"/>
    </source>
</evidence>
<dbReference type="Gene3D" id="2.60.120.200">
    <property type="match status" value="1"/>
</dbReference>
<dbReference type="InterPro" id="IPR000757">
    <property type="entry name" value="Beta-glucanase-like"/>
</dbReference>
<feature type="region of interest" description="Disordered" evidence="2">
    <location>
        <begin position="361"/>
        <end position="380"/>
    </location>
</feature>
<dbReference type="SUPFAM" id="SSF49899">
    <property type="entry name" value="Concanavalin A-like lectins/glucanases"/>
    <property type="match status" value="1"/>
</dbReference>
<dbReference type="InterPro" id="IPR013320">
    <property type="entry name" value="ConA-like_dom_sf"/>
</dbReference>
<evidence type="ECO:0000256" key="1">
    <source>
        <dbReference type="ARBA" id="ARBA00006865"/>
    </source>
</evidence>
<accession>A0ABV7GDP4</accession>
<feature type="domain" description="GH16" evidence="3">
    <location>
        <begin position="50"/>
        <end position="345"/>
    </location>
</feature>
<dbReference type="PANTHER" id="PTHR10963">
    <property type="entry name" value="GLYCOSYL HYDROLASE-RELATED"/>
    <property type="match status" value="1"/>
</dbReference>
<evidence type="ECO:0000313" key="5">
    <source>
        <dbReference type="Proteomes" id="UP001595621"/>
    </source>
</evidence>
<dbReference type="PANTHER" id="PTHR10963:SF55">
    <property type="entry name" value="GLYCOSIDE HYDROLASE FAMILY 16 PROTEIN"/>
    <property type="match status" value="1"/>
</dbReference>
<dbReference type="CDD" id="cd08023">
    <property type="entry name" value="GH16_laminarinase_like"/>
    <property type="match status" value="1"/>
</dbReference>
<dbReference type="PROSITE" id="PS51762">
    <property type="entry name" value="GH16_2"/>
    <property type="match status" value="1"/>
</dbReference>
<dbReference type="Proteomes" id="UP001595621">
    <property type="component" value="Unassembled WGS sequence"/>
</dbReference>
<comment type="caution">
    <text evidence="4">The sequence shown here is derived from an EMBL/GenBank/DDBJ whole genome shotgun (WGS) entry which is preliminary data.</text>
</comment>
<sequence>MRFPIFDGSLMLLKLKYSVALIMIDKKAFIHIPLLFATPSLLVGCSGAGSEPDGDEEPGWQLVWQDEFDTLDTGKWSFEVNCWGGGNNEQQCYTDRSDNAYVKDGVLNIVARKENFNGPAVQDDQQGYDRQDKSGTKPFTSARLRSKNKGDWTYGRFEIRAKLPQGQGTWPAIWMLPTDNKYGLWPASGEIDIMEAVNLGSPSDRKGAAADEVETRVHGTLHYGREWPQNVYTGTGYRLPDNLSPTDDFHVYAIEWEPGEIRWYVDGQHYATQRAEGWYSQFRDVSGNWVSQPADAPFNARFHMILNLAVGGAWSANVNDKGIDEKAFPQTLSVDYVRVYRCGHKKDPVFGCGRADDGAELVEGKTPPAGDLSGDRLANP</sequence>
<evidence type="ECO:0000313" key="4">
    <source>
        <dbReference type="EMBL" id="MFC3137606.1"/>
    </source>
</evidence>
<dbReference type="InterPro" id="IPR050546">
    <property type="entry name" value="Glycosyl_Hydrlase_16"/>
</dbReference>
<organism evidence="4 5">
    <name type="scientific">Shewanella submarina</name>
    <dbReference type="NCBI Taxonomy" id="2016376"/>
    <lineage>
        <taxon>Bacteria</taxon>
        <taxon>Pseudomonadati</taxon>
        <taxon>Pseudomonadota</taxon>
        <taxon>Gammaproteobacteria</taxon>
        <taxon>Alteromonadales</taxon>
        <taxon>Shewanellaceae</taxon>
        <taxon>Shewanella</taxon>
    </lineage>
</organism>
<gene>
    <name evidence="4" type="ORF">ACFOE0_05305</name>
</gene>